<dbReference type="SMART" id="SM00912">
    <property type="entry name" value="Haemagg_act"/>
    <property type="match status" value="1"/>
</dbReference>
<evidence type="ECO:0000313" key="5">
    <source>
        <dbReference type="Proteomes" id="UP000557392"/>
    </source>
</evidence>
<name>A0A7W6JT58_9SPHN</name>
<dbReference type="SUPFAM" id="SSF51126">
    <property type="entry name" value="Pectin lyase-like"/>
    <property type="match status" value="1"/>
</dbReference>
<comment type="caution">
    <text evidence="4">The sequence shown here is derived from an EMBL/GenBank/DDBJ whole genome shotgun (WGS) entry which is preliminary data.</text>
</comment>
<feature type="compositionally biased region" description="Pro residues" evidence="1">
    <location>
        <begin position="2423"/>
        <end position="2432"/>
    </location>
</feature>
<keyword evidence="5" id="KW-1185">Reference proteome</keyword>
<feature type="signal peptide" evidence="2">
    <location>
        <begin position="1"/>
        <end position="38"/>
    </location>
</feature>
<dbReference type="Proteomes" id="UP000557392">
    <property type="component" value="Unassembled WGS sequence"/>
</dbReference>
<dbReference type="Gene3D" id="2.160.20.10">
    <property type="entry name" value="Single-stranded right-handed beta-helix, Pectin lyase-like"/>
    <property type="match status" value="1"/>
</dbReference>
<feature type="chain" id="PRO_5031027820" evidence="2">
    <location>
        <begin position="39"/>
        <end position="2432"/>
    </location>
</feature>
<dbReference type="InterPro" id="IPR008638">
    <property type="entry name" value="FhaB/CdiA-like_TPS"/>
</dbReference>
<feature type="region of interest" description="Disordered" evidence="1">
    <location>
        <begin position="2413"/>
        <end position="2432"/>
    </location>
</feature>
<evidence type="ECO:0000259" key="3">
    <source>
        <dbReference type="SMART" id="SM00912"/>
    </source>
</evidence>
<evidence type="ECO:0000256" key="1">
    <source>
        <dbReference type="SAM" id="MobiDB-lite"/>
    </source>
</evidence>
<accession>A0A7W6JT58</accession>
<proteinExistence type="predicted"/>
<feature type="domain" description="Filamentous haemagglutinin FhaB/tRNA nuclease CdiA-like TPS" evidence="3">
    <location>
        <begin position="45"/>
        <end position="163"/>
    </location>
</feature>
<dbReference type="RefSeq" id="WP_183998253.1">
    <property type="nucleotide sequence ID" value="NZ_JACIEH010000002.1"/>
</dbReference>
<evidence type="ECO:0000313" key="4">
    <source>
        <dbReference type="EMBL" id="MBB4099010.1"/>
    </source>
</evidence>
<dbReference type="InterPro" id="IPR012334">
    <property type="entry name" value="Pectin_lyas_fold"/>
</dbReference>
<sequence length="2432" mass="230611">MTTNPGQARTARSSTLRALALSTALAGSMTLLPTAARAQNNTPANPGTITVGPGGSAPVFTGPTNGSSTNMNVDLRAQSTIIEWQRFNIAQGSSVTFGTGLAGDVAVLNRVTGGSLSTIAGALNSDANVSVFLVNPNGIMVSGTGSVSTGSFVASTRDISNSDFINGAYQFSGNGSSGITVNGSITTRGTGIGLILLGAQVVSNGTLDSGTQDVALVAADDVTLNFTPGSPLGIQITRGTNVSQAMQIVGGSIQGRNVYFAMATRGSATNSLLRIDGDVRAVAGDKGIVIVGGQSSIDPDIQATGINTNNDVGVTVGGSLTYTGSAANAGVHIGGTDTVTVAGTVSSGGDYKVRGPSVTLGKASTTLLQQAQGGVSITAYDGDITGLGSLTLIADRSGAGGRPLVLDADGDIDFGSGTTLNAGGSSLASAVNIFSGSRNGNVRLGDVSGLRIDGGLSGGALEGKLVRAANILGNGGDITLGNVTLADAATIEADDLTLTSLTAPGAVSLKAANALRAGSVRSTGGTVTMEASTLSGVPAGSRANVSATGTATIDVNGSALLGTVESIGDLVSVTAGSLDVSSVSAATGATLITNTGDARVGGISVSAGSASVNADDDAFVTGAVTVSGSYNVTGDAVTLAGTQAAGGAVTITGRSNGTIGNSGSLNLTANSDGVGAEALTLQGRMNLNSTSTLNGGSARQSAVVISTPANSDISLGNVNGASLAIAGGANLTGDLVLGNVDTTADLSFVSSQSISAGNLTSGGLVSLQAPVLVTGDIQAATSVALSGRQIDFGAINAASATLATTGTSGTRRLNGLSITTSGAVTLTSASGAITVDAITAGGGLGVTSAGTVSFNTVGVTGDATITTTGANDIGLTSLTATGAVSLTSGDDIAAGSVTSSGGTVTINAADDLTGVGGGRGALSAAGALAVTAGGDARLGTVSGNTVNVQAVTIDAGAVSGPAGITLNATGGTLDLAGLSTTAGNVSVTASGAVTVDGPVSITGDYVVNGRGVTLGGVQGATGAVDITASGAGNTISSLAGLQLTANSDGLGTEALTLHGGANLGADSLLRGGPGRQSQVVIDSSAAGNFRLGDVDAGGLVIAGGAPLSGSLTFGNVITTGAVTLVVDGGITGAGITSTGGAVSLSGAGGATVGTLSGSTVDVAMQGNVSIDSFTATAGAANLGSTGGIVTLKSGSATGDVRVQGLGAVSIADAITAGGDYRVRGASVALGVDNGNEIQSAGGTVDITATSGAITGGTGLTLRSGTGALILDGAGGIDFGAGVLQAGASGTGQLGLRAGNGQTIDLGDSVKVGTIGSVDAGHTAIAAALTHNGNLRFGTLDAVNAVDIRLTSGNLIGTALNGAGTVAIDTGSGGIDLGTLHGTTLTVNGGALTGGSWTASGNAVLTGGTIALVTFDSTGGAASATTSAGTLSIDTAHAATDLTLTANGGGDLSVGTASAAGNVTLVALGGDILTDSATAGATLTLKSGGDILGRSGANPGLSGTDVVLEVVGNLTTGSITSPGGLSITSGSMNIGSVSAGTALSLTASNGAMTLGSASAGTAISLTASGAIDVGTLTSGAGATLGAGGALSVHQLTAPGAVTATAGGALTLDTVQAASLATHAASATLGTLTLGTLALTGGSASITDATVSGAVTSDLTGALDIGTLGAADVTLKAGSVRADSLTAGTLGVTAGSIDLTDAVVTGTATLTASGALDVDTLKAGSAVLQAGNATLGTLTLGTLTLTGGSASIANATVTGATSADLTGALAIDTLTGAGVTLKAGGITANTLTASGVTTLTGGTGGVDLGQLKGTGAITIGSAGNVSVDGWQAPAGLTITATNDVALGTGTASALTVTGRGITVTDATIAGAATLTASGALNVQALRGGNLAFRAASITADGLTATGTASLTSTTGTIDLGTLSGAGAITLGSADGVVIDSWQAPAGMTITAANAVNLGTGTASALTVTAGSIQLADGNVTGDANLTASGALGIGKLRAANAVLKGGSATLGTLTLGGLTLTGGSATITDATVSGTASIDLSGALGIDKLTAATATLLAGGTATLGNITGTSALTVRAGDLVLNGTLKAPTVTVGSRDAAGGLRLGAAADAAGPGLGLSESEIAKIDADRAVFDGGSGEVRVGTLKFGAQTGRSHVDILTTGDLKVVGVVEGEGAGRLFRFGGTATDNTLAKTIQILATADAGGRLFFGNADLELRGAKIALGQSGLLDLLFANGGASADQAAGLIGNSNSPLYSALAGGSPYVQGEETTLTAGRLTVRFDDFALFQNTGTRGFNTGVALGGSTSGGATLSLIGPGGGKRTAFAMFGTINGIGGTSTAVLGNTVINSTGIDLVNARVNGCVLGTAAGCLTTTISQPTLNVFDPGRLVVFRAEADFTLPFDPVIGSNNEALFAGVGSIAEPGEPGIEPQPMPQEQK</sequence>
<evidence type="ECO:0000256" key="2">
    <source>
        <dbReference type="SAM" id="SignalP"/>
    </source>
</evidence>
<dbReference type="InterPro" id="IPR011050">
    <property type="entry name" value="Pectin_lyase_fold/virulence"/>
</dbReference>
<dbReference type="Pfam" id="PF05860">
    <property type="entry name" value="TPS"/>
    <property type="match status" value="1"/>
</dbReference>
<protein>
    <submittedName>
        <fullName evidence="4">Filamentous hemagglutinin family protein</fullName>
    </submittedName>
</protein>
<keyword evidence="2" id="KW-0732">Signal</keyword>
<organism evidence="4 5">
    <name type="scientific">Sphingomonas kyeonggiensis</name>
    <dbReference type="NCBI Taxonomy" id="1268553"/>
    <lineage>
        <taxon>Bacteria</taxon>
        <taxon>Pseudomonadati</taxon>
        <taxon>Pseudomonadota</taxon>
        <taxon>Alphaproteobacteria</taxon>
        <taxon>Sphingomonadales</taxon>
        <taxon>Sphingomonadaceae</taxon>
        <taxon>Sphingomonas</taxon>
    </lineage>
</organism>
<dbReference type="EMBL" id="JACIEH010000002">
    <property type="protein sequence ID" value="MBB4099010.1"/>
    <property type="molecule type" value="Genomic_DNA"/>
</dbReference>
<gene>
    <name evidence="4" type="ORF">GGR46_002574</name>
</gene>
<dbReference type="NCBIfam" id="TIGR01901">
    <property type="entry name" value="adhes_NPXG"/>
    <property type="match status" value="1"/>
</dbReference>
<reference evidence="4 5" key="1">
    <citation type="submission" date="2020-08" db="EMBL/GenBank/DDBJ databases">
        <title>Genomic Encyclopedia of Type Strains, Phase IV (KMG-IV): sequencing the most valuable type-strain genomes for metagenomic binning, comparative biology and taxonomic classification.</title>
        <authorList>
            <person name="Goeker M."/>
        </authorList>
    </citation>
    <scope>NUCLEOTIDE SEQUENCE [LARGE SCALE GENOMIC DNA]</scope>
    <source>
        <strain evidence="4 5">DSM 101806</strain>
    </source>
</reference>